<keyword evidence="2" id="KW-0479">Metal-binding</keyword>
<keyword evidence="3" id="KW-0862">Zinc</keyword>
<evidence type="ECO:0000259" key="5">
    <source>
        <dbReference type="PROSITE" id="PS51891"/>
    </source>
</evidence>
<evidence type="ECO:0000256" key="1">
    <source>
        <dbReference type="ARBA" id="ARBA00005495"/>
    </source>
</evidence>
<dbReference type="InterPro" id="IPR011057">
    <property type="entry name" value="Mss4-like_sf"/>
</dbReference>
<keyword evidence="7" id="KW-1185">Reference proteome</keyword>
<dbReference type="AlphaFoldDB" id="A0A085WNY7"/>
<dbReference type="SUPFAM" id="SSF51316">
    <property type="entry name" value="Mss4-like"/>
    <property type="match status" value="1"/>
</dbReference>
<dbReference type="OrthoDB" id="9805575at2"/>
<organism evidence="6 7">
    <name type="scientific">Hyalangium minutum</name>
    <dbReference type="NCBI Taxonomy" id="394096"/>
    <lineage>
        <taxon>Bacteria</taxon>
        <taxon>Pseudomonadati</taxon>
        <taxon>Myxococcota</taxon>
        <taxon>Myxococcia</taxon>
        <taxon>Myxococcales</taxon>
        <taxon>Cystobacterineae</taxon>
        <taxon>Archangiaceae</taxon>
        <taxon>Hyalangium</taxon>
    </lineage>
</organism>
<dbReference type="Pfam" id="PF04828">
    <property type="entry name" value="GFA"/>
    <property type="match status" value="1"/>
</dbReference>
<dbReference type="PROSITE" id="PS51891">
    <property type="entry name" value="CENP_V_GFA"/>
    <property type="match status" value="1"/>
</dbReference>
<reference evidence="6 7" key="1">
    <citation type="submission" date="2014-04" db="EMBL/GenBank/DDBJ databases">
        <title>Genome assembly of Hyalangium minutum DSM 14724.</title>
        <authorList>
            <person name="Sharma G."/>
            <person name="Subramanian S."/>
        </authorList>
    </citation>
    <scope>NUCLEOTIDE SEQUENCE [LARGE SCALE GENOMIC DNA]</scope>
    <source>
        <strain evidence="6 7">DSM 14724</strain>
    </source>
</reference>
<dbReference type="Gene3D" id="3.90.1590.10">
    <property type="entry name" value="glutathione-dependent formaldehyde- activating enzyme (gfa)"/>
    <property type="match status" value="1"/>
</dbReference>
<accession>A0A085WNY7</accession>
<dbReference type="PANTHER" id="PTHR33337:SF33">
    <property type="entry name" value="CENP-V_GFA DOMAIN-CONTAINING PROTEIN"/>
    <property type="match status" value="1"/>
</dbReference>
<protein>
    <submittedName>
        <fullName evidence="6">Gfa-like protein</fullName>
    </submittedName>
</protein>
<feature type="domain" description="CENP-V/GFA" evidence="5">
    <location>
        <begin position="12"/>
        <end position="126"/>
    </location>
</feature>
<gene>
    <name evidence="6" type="ORF">DB31_6375</name>
</gene>
<proteinExistence type="inferred from homology"/>
<dbReference type="GO" id="GO:0016846">
    <property type="term" value="F:carbon-sulfur lyase activity"/>
    <property type="evidence" value="ECO:0007669"/>
    <property type="project" value="InterPro"/>
</dbReference>
<dbReference type="GO" id="GO:0046872">
    <property type="term" value="F:metal ion binding"/>
    <property type="evidence" value="ECO:0007669"/>
    <property type="project" value="UniProtKB-KW"/>
</dbReference>
<dbReference type="PATRIC" id="fig|394096.3.peg.2474"/>
<name>A0A085WNY7_9BACT</name>
<evidence type="ECO:0000256" key="3">
    <source>
        <dbReference type="ARBA" id="ARBA00022833"/>
    </source>
</evidence>
<evidence type="ECO:0000313" key="7">
    <source>
        <dbReference type="Proteomes" id="UP000028725"/>
    </source>
</evidence>
<dbReference type="STRING" id="394096.DB31_6375"/>
<comment type="similarity">
    <text evidence="1">Belongs to the Gfa family.</text>
</comment>
<comment type="caution">
    <text evidence="6">The sequence shown here is derived from an EMBL/GenBank/DDBJ whole genome shotgun (WGS) entry which is preliminary data.</text>
</comment>
<keyword evidence="4" id="KW-0456">Lyase</keyword>
<dbReference type="Proteomes" id="UP000028725">
    <property type="component" value="Unassembled WGS sequence"/>
</dbReference>
<dbReference type="PANTHER" id="PTHR33337">
    <property type="entry name" value="GFA DOMAIN-CONTAINING PROTEIN"/>
    <property type="match status" value="1"/>
</dbReference>
<sequence length="158" mass="17635">MENAAPEWKLPWEGGCRCGKIRLRVTQPPLLTMACHCTGCQRMSSSAFSLSMAVPTPGFEVLSGEPVVGGLHGPTKHMFCGHCMTWMFTRPEGMDFFVNLRPSMLDDWSWFVPFIETYAEVKRPWAATGAVHSYPQFPEMSAYEGLIAEFAAKGVRPK</sequence>
<dbReference type="EMBL" id="JMCB01000004">
    <property type="protein sequence ID" value="KFE69400.1"/>
    <property type="molecule type" value="Genomic_DNA"/>
</dbReference>
<evidence type="ECO:0000256" key="4">
    <source>
        <dbReference type="ARBA" id="ARBA00023239"/>
    </source>
</evidence>
<evidence type="ECO:0000256" key="2">
    <source>
        <dbReference type="ARBA" id="ARBA00022723"/>
    </source>
</evidence>
<evidence type="ECO:0000313" key="6">
    <source>
        <dbReference type="EMBL" id="KFE69400.1"/>
    </source>
</evidence>
<dbReference type="InterPro" id="IPR006913">
    <property type="entry name" value="CENP-V/GFA"/>
</dbReference>